<evidence type="ECO:0000313" key="3">
    <source>
        <dbReference type="Proteomes" id="UP000192505"/>
    </source>
</evidence>
<feature type="signal peptide" evidence="1">
    <location>
        <begin position="1"/>
        <end position="22"/>
    </location>
</feature>
<evidence type="ECO:0000313" key="2">
    <source>
        <dbReference type="EMBL" id="OQW85830.1"/>
    </source>
</evidence>
<protein>
    <recommendedName>
        <fullName evidence="4">Ig</fullName>
    </recommendedName>
</protein>
<gene>
    <name evidence="2" type="ORF">BWK72_20220</name>
</gene>
<organism evidence="2 3">
    <name type="scientific">Rhodoferax ferrireducens</name>
    <dbReference type="NCBI Taxonomy" id="192843"/>
    <lineage>
        <taxon>Bacteria</taxon>
        <taxon>Pseudomonadati</taxon>
        <taxon>Pseudomonadota</taxon>
        <taxon>Betaproteobacteria</taxon>
        <taxon>Burkholderiales</taxon>
        <taxon>Comamonadaceae</taxon>
        <taxon>Rhodoferax</taxon>
    </lineage>
</organism>
<dbReference type="Proteomes" id="UP000192505">
    <property type="component" value="Unassembled WGS sequence"/>
</dbReference>
<dbReference type="SUPFAM" id="SSF48239">
    <property type="entry name" value="Terpenoid cyclases/Protein prenyltransferases"/>
    <property type="match status" value="1"/>
</dbReference>
<dbReference type="EMBL" id="MTEI01000032">
    <property type="protein sequence ID" value="OQW85830.1"/>
    <property type="molecule type" value="Genomic_DNA"/>
</dbReference>
<reference evidence="2 3" key="1">
    <citation type="submission" date="2017-01" db="EMBL/GenBank/DDBJ databases">
        <title>Novel large sulfur bacteria in the metagenomes of groundwater-fed chemosynthetic microbial mats in the Lake Huron basin.</title>
        <authorList>
            <person name="Sharrar A.M."/>
            <person name="Flood B.E."/>
            <person name="Bailey J.V."/>
            <person name="Jones D.S."/>
            <person name="Biddanda B."/>
            <person name="Ruberg S.A."/>
            <person name="Marcus D.N."/>
            <person name="Dick G.J."/>
        </authorList>
    </citation>
    <scope>NUCLEOTIDE SEQUENCE [LARGE SCALE GENOMIC DNA]</scope>
    <source>
        <strain evidence="2">A7</strain>
    </source>
</reference>
<sequence length="498" mass="50784">MDRQHFLASALLMAAVSLSTHAVTVSEARAKGLKWLVQTQKGDGSFSGPQGLETQATAASVEAMLAGGMNRSPQYGRALSWLANASGASVDSRAWQAMALVAAGRDATTIATVLRDDRNMSAAKAGAVLTGVALWGPFPGFSASLPDTALALGAIRGAGVTYTNDTTELTVTVLCHTLNAQLTAAPWLGSWSHALPENGQPAHMVNGSLGATALTLFELKKQRQANRFISGSACSRTSPSAVDTAMVNAKTWLLAQANGDGAFAERAPQSGNLESPSPVATALAVRALAPFAAEGDAAASAAITKAQTWLASQQAADGSWRSDPFVTARVLAALPTASGPQLADADNDGLPDVVEQQLGTQTVVADAQDSLATDSNAVAGITASSFSVVATSGQPFNYNLTPSLGTAPFSFTKTDGVLPPGLAVAADGAISGTPINVGTYAFDYDITDAFGQSTLVIGRIEVAEAVSISSGDSDAPLPAWALLALGGALLTAMRRKRA</sequence>
<name>A0A1W9KNU1_9BURK</name>
<comment type="caution">
    <text evidence="2">The sequence shown here is derived from an EMBL/GenBank/DDBJ whole genome shotgun (WGS) entry which is preliminary data.</text>
</comment>
<keyword evidence="1" id="KW-0732">Signal</keyword>
<dbReference type="Pfam" id="PF05345">
    <property type="entry name" value="He_PIG"/>
    <property type="match status" value="1"/>
</dbReference>
<feature type="chain" id="PRO_5013230245" description="Ig" evidence="1">
    <location>
        <begin position="23"/>
        <end position="498"/>
    </location>
</feature>
<dbReference type="AlphaFoldDB" id="A0A1W9KNU1"/>
<evidence type="ECO:0000256" key="1">
    <source>
        <dbReference type="SAM" id="SignalP"/>
    </source>
</evidence>
<proteinExistence type="predicted"/>
<dbReference type="Gene3D" id="1.50.10.20">
    <property type="match status" value="2"/>
</dbReference>
<dbReference type="InterPro" id="IPR008930">
    <property type="entry name" value="Terpenoid_cyclase/PrenylTrfase"/>
</dbReference>
<dbReference type="Gene3D" id="2.60.40.10">
    <property type="entry name" value="Immunoglobulins"/>
    <property type="match status" value="1"/>
</dbReference>
<accession>A0A1W9KNU1</accession>
<evidence type="ECO:0008006" key="4">
    <source>
        <dbReference type="Google" id="ProtNLM"/>
    </source>
</evidence>
<dbReference type="InterPro" id="IPR013783">
    <property type="entry name" value="Ig-like_fold"/>
</dbReference>